<dbReference type="PANTHER" id="PTHR34401:SF6">
    <property type="entry name" value="DUF19 DOMAIN-CONTAINING PROTEIN"/>
    <property type="match status" value="1"/>
</dbReference>
<sequence length="259" mass="29942">MNLIQSYTFLCWQRIFLFFFLLVIYFKYSYEDVIDKWTREGTALIEEAKIVGGEIRQCTCAEQRACIIEMQDQAMSCVDTCWNMFSKITGHPEKLRKCFTRADAIIERFITCFENNVESCLPTYKDKKIPKVNITELFRLGVEKIEKTQAQLTKSLNEGPIRKIINTASEFGICVKDCFIAKNPNTKFCFDRKDCQPLLLDTKATKSLRRCTKMIDWKKESGELCECSVKSGITDLHQYCPMLKLMSGGSQKGKKEQAK</sequence>
<dbReference type="AlphaFoldDB" id="A0A8T0A2C8"/>
<proteinExistence type="predicted"/>
<comment type="caution">
    <text evidence="2">The sequence shown here is derived from an EMBL/GenBank/DDBJ whole genome shotgun (WGS) entry which is preliminary data.</text>
</comment>
<evidence type="ECO:0000313" key="2">
    <source>
        <dbReference type="EMBL" id="KAF7639449.1"/>
    </source>
</evidence>
<organism evidence="2 3">
    <name type="scientific">Meloidogyne graminicola</name>
    <dbReference type="NCBI Taxonomy" id="189291"/>
    <lineage>
        <taxon>Eukaryota</taxon>
        <taxon>Metazoa</taxon>
        <taxon>Ecdysozoa</taxon>
        <taxon>Nematoda</taxon>
        <taxon>Chromadorea</taxon>
        <taxon>Rhabditida</taxon>
        <taxon>Tylenchina</taxon>
        <taxon>Tylenchomorpha</taxon>
        <taxon>Tylenchoidea</taxon>
        <taxon>Meloidogynidae</taxon>
        <taxon>Meloidogyninae</taxon>
        <taxon>Meloidogyne</taxon>
    </lineage>
</organism>
<accession>A0A8T0A2C8</accession>
<keyword evidence="1" id="KW-0472">Membrane</keyword>
<name>A0A8T0A2C8_9BILA</name>
<dbReference type="OrthoDB" id="5774418at2759"/>
<gene>
    <name evidence="2" type="ORF">Mgra_00001125</name>
</gene>
<dbReference type="PANTHER" id="PTHR34401">
    <property type="entry name" value="PROTEIN CBG12388-RELATED"/>
    <property type="match status" value="1"/>
</dbReference>
<dbReference type="Proteomes" id="UP000605970">
    <property type="component" value="Unassembled WGS sequence"/>
</dbReference>
<protein>
    <recommendedName>
        <fullName evidence="4">Chondroitin proteoglycan 4 domain-containing protein</fullName>
    </recommendedName>
</protein>
<keyword evidence="1" id="KW-1133">Transmembrane helix</keyword>
<evidence type="ECO:0000256" key="1">
    <source>
        <dbReference type="SAM" id="Phobius"/>
    </source>
</evidence>
<keyword evidence="1" id="KW-0812">Transmembrane</keyword>
<keyword evidence="3" id="KW-1185">Reference proteome</keyword>
<reference evidence="2" key="1">
    <citation type="journal article" date="2020" name="Ecol. Evol.">
        <title>Genome structure and content of the rice root-knot nematode (Meloidogyne graminicola).</title>
        <authorList>
            <person name="Phan N.T."/>
            <person name="Danchin E.G.J."/>
            <person name="Klopp C."/>
            <person name="Perfus-Barbeoch L."/>
            <person name="Kozlowski D.K."/>
            <person name="Koutsovoulos G.D."/>
            <person name="Lopez-Roques C."/>
            <person name="Bouchez O."/>
            <person name="Zahm M."/>
            <person name="Besnard G."/>
            <person name="Bellafiore S."/>
        </authorList>
    </citation>
    <scope>NUCLEOTIDE SEQUENCE</scope>
    <source>
        <strain evidence="2">VN-18</strain>
    </source>
</reference>
<feature type="transmembrane region" description="Helical" evidence="1">
    <location>
        <begin position="6"/>
        <end position="26"/>
    </location>
</feature>
<evidence type="ECO:0000313" key="3">
    <source>
        <dbReference type="Proteomes" id="UP000605970"/>
    </source>
</evidence>
<dbReference type="EMBL" id="JABEBT010000005">
    <property type="protein sequence ID" value="KAF7639449.1"/>
    <property type="molecule type" value="Genomic_DNA"/>
</dbReference>
<evidence type="ECO:0008006" key="4">
    <source>
        <dbReference type="Google" id="ProtNLM"/>
    </source>
</evidence>